<dbReference type="AlphaFoldDB" id="A0A0A8ZR34"/>
<sequence length="122" mass="13720">MRHIMRRFKGLASHHTDKSPDGRMTRRPLRIGSSVTVMDILYTSAEELIRMNFISLSSAREMWEYLQQRFQHSSALLSSAEAPWSEAAGIVDPGVLHATHICSSTARDQSPVLGVMVVIHLF</sequence>
<evidence type="ECO:0000313" key="1">
    <source>
        <dbReference type="EMBL" id="JAD41889.1"/>
    </source>
</evidence>
<dbReference type="EMBL" id="GBRH01256006">
    <property type="protein sequence ID" value="JAD41889.1"/>
    <property type="molecule type" value="Transcribed_RNA"/>
</dbReference>
<accession>A0A0A8ZR34</accession>
<name>A0A0A8ZR34_ARUDO</name>
<reference evidence="1" key="1">
    <citation type="submission" date="2014-09" db="EMBL/GenBank/DDBJ databases">
        <authorList>
            <person name="Magalhaes I.L.F."/>
            <person name="Oliveira U."/>
            <person name="Santos F.R."/>
            <person name="Vidigal T.H.D.A."/>
            <person name="Brescovit A.D."/>
            <person name="Santos A.J."/>
        </authorList>
    </citation>
    <scope>NUCLEOTIDE SEQUENCE</scope>
    <source>
        <tissue evidence="1">Shoot tissue taken approximately 20 cm above the soil surface</tissue>
    </source>
</reference>
<proteinExistence type="predicted"/>
<reference evidence="1" key="2">
    <citation type="journal article" date="2015" name="Data Brief">
        <title>Shoot transcriptome of the giant reed, Arundo donax.</title>
        <authorList>
            <person name="Barrero R.A."/>
            <person name="Guerrero F.D."/>
            <person name="Moolhuijzen P."/>
            <person name="Goolsby J.A."/>
            <person name="Tidwell J."/>
            <person name="Bellgard S.E."/>
            <person name="Bellgard M.I."/>
        </authorList>
    </citation>
    <scope>NUCLEOTIDE SEQUENCE</scope>
    <source>
        <tissue evidence="1">Shoot tissue taken approximately 20 cm above the soil surface</tissue>
    </source>
</reference>
<organism evidence="1">
    <name type="scientific">Arundo donax</name>
    <name type="common">Giant reed</name>
    <name type="synonym">Donax arundinaceus</name>
    <dbReference type="NCBI Taxonomy" id="35708"/>
    <lineage>
        <taxon>Eukaryota</taxon>
        <taxon>Viridiplantae</taxon>
        <taxon>Streptophyta</taxon>
        <taxon>Embryophyta</taxon>
        <taxon>Tracheophyta</taxon>
        <taxon>Spermatophyta</taxon>
        <taxon>Magnoliopsida</taxon>
        <taxon>Liliopsida</taxon>
        <taxon>Poales</taxon>
        <taxon>Poaceae</taxon>
        <taxon>PACMAD clade</taxon>
        <taxon>Arundinoideae</taxon>
        <taxon>Arundineae</taxon>
        <taxon>Arundo</taxon>
    </lineage>
</organism>
<protein>
    <submittedName>
        <fullName evidence="1">Uncharacterized protein</fullName>
    </submittedName>
</protein>